<dbReference type="Gene3D" id="1.10.8.140">
    <property type="entry name" value="PDCD5-like"/>
    <property type="match status" value="1"/>
</dbReference>
<reference evidence="3" key="1">
    <citation type="submission" date="2022-07" db="EMBL/GenBank/DDBJ databases">
        <title>Phylogenomic reconstructions and comparative analyses of Kickxellomycotina fungi.</title>
        <authorList>
            <person name="Reynolds N.K."/>
            <person name="Stajich J.E."/>
            <person name="Barry K."/>
            <person name="Grigoriev I.V."/>
            <person name="Crous P."/>
            <person name="Smith M.E."/>
        </authorList>
    </citation>
    <scope>NUCLEOTIDE SEQUENCE</scope>
    <source>
        <strain evidence="3">NBRC 32514</strain>
    </source>
</reference>
<evidence type="ECO:0000313" key="3">
    <source>
        <dbReference type="EMBL" id="KAJ1719688.1"/>
    </source>
</evidence>
<dbReference type="Proteomes" id="UP001149813">
    <property type="component" value="Unassembled WGS sequence"/>
</dbReference>
<dbReference type="InterPro" id="IPR036883">
    <property type="entry name" value="PDCD5-like_sf"/>
</dbReference>
<evidence type="ECO:0008006" key="5">
    <source>
        <dbReference type="Google" id="ProtNLM"/>
    </source>
</evidence>
<dbReference type="SUPFAM" id="SSF46950">
    <property type="entry name" value="Double-stranded DNA-binding domain"/>
    <property type="match status" value="1"/>
</dbReference>
<dbReference type="OrthoDB" id="10252486at2759"/>
<proteinExistence type="inferred from homology"/>
<dbReference type="PIRSF" id="PIRSF015730">
    <property type="entry name" value="TFAR19"/>
    <property type="match status" value="1"/>
</dbReference>
<dbReference type="InterPro" id="IPR002836">
    <property type="entry name" value="PDCD5-like"/>
</dbReference>
<sequence>MVDSELEAIRARRMAELQSQQGGQGAGPGGNSAEGAANSKDEELRASILAQALDNMARERLGRIAMVKPERAQAIENMIIRMAQARQLRGKITEDDLKDMLKKISAQNDQSTKIVVNRRTYGDSDTDDDYDL</sequence>
<dbReference type="GO" id="GO:0005634">
    <property type="term" value="C:nucleus"/>
    <property type="evidence" value="ECO:0007669"/>
    <property type="project" value="TreeGrafter"/>
</dbReference>
<accession>A0A9W7XVZ7</accession>
<evidence type="ECO:0000256" key="1">
    <source>
        <dbReference type="ARBA" id="ARBA00010490"/>
    </source>
</evidence>
<evidence type="ECO:0000256" key="2">
    <source>
        <dbReference type="SAM" id="MobiDB-lite"/>
    </source>
</evidence>
<gene>
    <name evidence="3" type="ORF">LPJ53_005584</name>
</gene>
<dbReference type="Pfam" id="PF01984">
    <property type="entry name" value="dsDNA_bind"/>
    <property type="match status" value="1"/>
</dbReference>
<evidence type="ECO:0000313" key="4">
    <source>
        <dbReference type="Proteomes" id="UP001149813"/>
    </source>
</evidence>
<dbReference type="PANTHER" id="PTHR10840:SF0">
    <property type="entry name" value="PROGRAMMED CELL DEATH PROTEIN 5"/>
    <property type="match status" value="1"/>
</dbReference>
<dbReference type="EMBL" id="JANBOJ010000354">
    <property type="protein sequence ID" value="KAJ1719688.1"/>
    <property type="molecule type" value="Genomic_DNA"/>
</dbReference>
<name>A0A9W7XVZ7_9FUNG</name>
<feature type="region of interest" description="Disordered" evidence="2">
    <location>
        <begin position="14"/>
        <end position="42"/>
    </location>
</feature>
<dbReference type="GO" id="GO:0005829">
    <property type="term" value="C:cytosol"/>
    <property type="evidence" value="ECO:0007669"/>
    <property type="project" value="TreeGrafter"/>
</dbReference>
<comment type="similarity">
    <text evidence="1">Belongs to the PDCD5 family.</text>
</comment>
<comment type="caution">
    <text evidence="3">The sequence shown here is derived from an EMBL/GenBank/DDBJ whole genome shotgun (WGS) entry which is preliminary data.</text>
</comment>
<keyword evidence="4" id="KW-1185">Reference proteome</keyword>
<protein>
    <recommendedName>
        <fullName evidence="5">DNA-binding TFAR19-related protein</fullName>
    </recommendedName>
</protein>
<dbReference type="GO" id="GO:0003677">
    <property type="term" value="F:DNA binding"/>
    <property type="evidence" value="ECO:0007669"/>
    <property type="project" value="InterPro"/>
</dbReference>
<feature type="region of interest" description="Disordered" evidence="2">
    <location>
        <begin position="108"/>
        <end position="132"/>
    </location>
</feature>
<feature type="compositionally biased region" description="Gly residues" evidence="2">
    <location>
        <begin position="22"/>
        <end position="32"/>
    </location>
</feature>
<dbReference type="AlphaFoldDB" id="A0A9W7XVZ7"/>
<organism evidence="3 4">
    <name type="scientific">Coemansia erecta</name>
    <dbReference type="NCBI Taxonomy" id="147472"/>
    <lineage>
        <taxon>Eukaryota</taxon>
        <taxon>Fungi</taxon>
        <taxon>Fungi incertae sedis</taxon>
        <taxon>Zoopagomycota</taxon>
        <taxon>Kickxellomycotina</taxon>
        <taxon>Kickxellomycetes</taxon>
        <taxon>Kickxellales</taxon>
        <taxon>Kickxellaceae</taxon>
        <taxon>Coemansia</taxon>
    </lineage>
</organism>
<dbReference type="PANTHER" id="PTHR10840">
    <property type="entry name" value="PROGRAMMED CELL DEATH PROTEIN 5"/>
    <property type="match status" value="1"/>
</dbReference>